<keyword evidence="5 7" id="KW-1133">Transmembrane helix</keyword>
<evidence type="ECO:0000313" key="8">
    <source>
        <dbReference type="EMBL" id="PQV57473.1"/>
    </source>
</evidence>
<feature type="transmembrane region" description="Helical" evidence="7">
    <location>
        <begin position="79"/>
        <end position="102"/>
    </location>
</feature>
<dbReference type="EMBL" id="PVEP01000002">
    <property type="protein sequence ID" value="PQV57473.1"/>
    <property type="molecule type" value="Genomic_DNA"/>
</dbReference>
<dbReference type="RefSeq" id="WP_105513727.1">
    <property type="nucleotide sequence ID" value="NZ_PVEP01000002.1"/>
</dbReference>
<evidence type="ECO:0000256" key="7">
    <source>
        <dbReference type="SAM" id="Phobius"/>
    </source>
</evidence>
<keyword evidence="9" id="KW-1185">Reference proteome</keyword>
<proteinExistence type="inferred from homology"/>
<comment type="caution">
    <text evidence="8">The sequence shown here is derived from an EMBL/GenBank/DDBJ whole genome shotgun (WGS) entry which is preliminary data.</text>
</comment>
<reference evidence="8 9" key="1">
    <citation type="submission" date="2018-02" db="EMBL/GenBank/DDBJ databases">
        <title>Genomic Encyclopedia of Archaeal and Bacterial Type Strains, Phase II (KMG-II): from individual species to whole genera.</title>
        <authorList>
            <person name="Goeker M."/>
        </authorList>
    </citation>
    <scope>NUCLEOTIDE SEQUENCE [LARGE SCALE GENOMIC DNA]</scope>
    <source>
        <strain evidence="8 9">DSM 18921</strain>
    </source>
</reference>
<feature type="transmembrane region" description="Helical" evidence="7">
    <location>
        <begin position="377"/>
        <end position="396"/>
    </location>
</feature>
<dbReference type="AlphaFoldDB" id="A0A2S8S9M2"/>
<feature type="transmembrane region" description="Helical" evidence="7">
    <location>
        <begin position="146"/>
        <end position="167"/>
    </location>
</feature>
<dbReference type="PANTHER" id="PTHR30250:SF10">
    <property type="entry name" value="LIPOPOLYSACCHARIDE BIOSYNTHESIS PROTEIN WZXC"/>
    <property type="match status" value="1"/>
</dbReference>
<dbReference type="Pfam" id="PF13440">
    <property type="entry name" value="Polysacc_synt_3"/>
    <property type="match status" value="1"/>
</dbReference>
<evidence type="ECO:0000256" key="6">
    <source>
        <dbReference type="ARBA" id="ARBA00023136"/>
    </source>
</evidence>
<evidence type="ECO:0000313" key="9">
    <source>
        <dbReference type="Proteomes" id="UP000238338"/>
    </source>
</evidence>
<gene>
    <name evidence="8" type="ORF">LX70_01277</name>
</gene>
<evidence type="ECO:0000256" key="1">
    <source>
        <dbReference type="ARBA" id="ARBA00004651"/>
    </source>
</evidence>
<comment type="subcellular location">
    <subcellularLocation>
        <location evidence="1">Cell membrane</location>
        <topology evidence="1">Multi-pass membrane protein</topology>
    </subcellularLocation>
</comment>
<evidence type="ECO:0000256" key="2">
    <source>
        <dbReference type="ARBA" id="ARBA00007430"/>
    </source>
</evidence>
<evidence type="ECO:0000256" key="5">
    <source>
        <dbReference type="ARBA" id="ARBA00022989"/>
    </source>
</evidence>
<protein>
    <submittedName>
        <fullName evidence="8">PST family polysaccharide transporter</fullName>
    </submittedName>
</protein>
<dbReference type="OrthoDB" id="7605542at2"/>
<dbReference type="PANTHER" id="PTHR30250">
    <property type="entry name" value="PST FAMILY PREDICTED COLANIC ACID TRANSPORTER"/>
    <property type="match status" value="1"/>
</dbReference>
<feature type="transmembrane region" description="Helical" evidence="7">
    <location>
        <begin position="352"/>
        <end position="371"/>
    </location>
</feature>
<feature type="transmembrane region" description="Helical" evidence="7">
    <location>
        <begin position="173"/>
        <end position="191"/>
    </location>
</feature>
<accession>A0A2S8S9M2</accession>
<evidence type="ECO:0000256" key="4">
    <source>
        <dbReference type="ARBA" id="ARBA00022692"/>
    </source>
</evidence>
<dbReference type="InterPro" id="IPR050833">
    <property type="entry name" value="Poly_Biosynth_Transport"/>
</dbReference>
<keyword evidence="4 7" id="KW-0812">Transmembrane</keyword>
<sequence length="486" mass="50882">MTVGAKFIRGVAWMAAGGWTEQAIKFAVFAVLANILGPELYGLMAMAAVFSVSAEQLVRESVSEYLIAAHDPDEADYNATFWLTTGIGLTLAVFLNLISGPVAQVYGQAEVGEMLRVLSVTVPLIAFTAVPVAILRREFNFRAMSLRAVAGEVVGGAVGIGMALTGWGVWSYVGHWVALIATNVVLAWTAVDWRPGLRTTPAHLRRAGAFGIRVLGLRAGEVSLVQLPVFLIGVTLGPLATGLYGIAWRLVEPLSNLISTPLRMVSQPAFAEINRAGGRAGDLLLDIARMSGLAAFPFFAGLAVLARPILGVVFGPEWLPAAPVLQVMSFLGLYICIAMVQQSFCLAAGHAGDITILTWATVALAAVLMLIAAPYGVVAITAGFVAAFYLLWVLRFRIVSRLGGGAIGPLIACNGKPAIAALVMAGAVHVIHGALTGAGWSAGLALGVSILAGIAVFAALAILMMRDRLALFLSYVAPGRFPAPEV</sequence>
<feature type="transmembrane region" description="Helical" evidence="7">
    <location>
        <begin position="114"/>
        <end position="134"/>
    </location>
</feature>
<dbReference type="CDD" id="cd13127">
    <property type="entry name" value="MATE_tuaB_like"/>
    <property type="match status" value="1"/>
</dbReference>
<organism evidence="8 9">
    <name type="scientific">Albidovulum denitrificans</name>
    <dbReference type="NCBI Taxonomy" id="404881"/>
    <lineage>
        <taxon>Bacteria</taxon>
        <taxon>Pseudomonadati</taxon>
        <taxon>Pseudomonadota</taxon>
        <taxon>Alphaproteobacteria</taxon>
        <taxon>Rhodobacterales</taxon>
        <taxon>Paracoccaceae</taxon>
        <taxon>Albidovulum</taxon>
    </lineage>
</organism>
<evidence type="ECO:0000256" key="3">
    <source>
        <dbReference type="ARBA" id="ARBA00022475"/>
    </source>
</evidence>
<keyword evidence="3" id="KW-1003">Cell membrane</keyword>
<comment type="similarity">
    <text evidence="2">Belongs to the polysaccharide synthase family.</text>
</comment>
<feature type="transmembrane region" description="Helical" evidence="7">
    <location>
        <begin position="321"/>
        <end position="340"/>
    </location>
</feature>
<dbReference type="GO" id="GO:0005886">
    <property type="term" value="C:plasma membrane"/>
    <property type="evidence" value="ECO:0007669"/>
    <property type="project" value="UniProtKB-SubCell"/>
</dbReference>
<name>A0A2S8S9M2_9RHOB</name>
<feature type="transmembrane region" description="Helical" evidence="7">
    <location>
        <begin position="293"/>
        <end position="315"/>
    </location>
</feature>
<keyword evidence="6 7" id="KW-0472">Membrane</keyword>
<dbReference type="Proteomes" id="UP000238338">
    <property type="component" value="Unassembled WGS sequence"/>
</dbReference>
<feature type="transmembrane region" description="Helical" evidence="7">
    <location>
        <begin position="417"/>
        <end position="435"/>
    </location>
</feature>
<feature type="transmembrane region" description="Helical" evidence="7">
    <location>
        <begin position="441"/>
        <end position="463"/>
    </location>
</feature>